<keyword evidence="2 7" id="KW-0134">Cell wall</keyword>
<feature type="region of interest" description="Disordered" evidence="8">
    <location>
        <begin position="31"/>
        <end position="89"/>
    </location>
</feature>
<evidence type="ECO:0000256" key="5">
    <source>
        <dbReference type="ARBA" id="ARBA00023136"/>
    </source>
</evidence>
<evidence type="ECO:0000256" key="4">
    <source>
        <dbReference type="ARBA" id="ARBA00022729"/>
    </source>
</evidence>
<dbReference type="SMART" id="SM00837">
    <property type="entry name" value="DPBB_1"/>
    <property type="match status" value="1"/>
</dbReference>
<dbReference type="Gene3D" id="2.40.40.10">
    <property type="entry name" value="RlpA-like domain"/>
    <property type="match status" value="1"/>
</dbReference>
<comment type="subcellular location">
    <subcellularLocation>
        <location evidence="7">Secreted</location>
        <location evidence="7">Cell wall</location>
    </subcellularLocation>
    <subcellularLocation>
        <location evidence="7">Membrane</location>
        <topology evidence="7">Peripheral membrane protein</topology>
    </subcellularLocation>
</comment>
<dbReference type="PROSITE" id="PS50842">
    <property type="entry name" value="EXPANSIN_EG45"/>
    <property type="match status" value="1"/>
</dbReference>
<dbReference type="PRINTS" id="PR01225">
    <property type="entry name" value="EXPANSNFAMLY"/>
</dbReference>
<dbReference type="PROSITE" id="PS50843">
    <property type="entry name" value="EXPANSIN_CBD"/>
    <property type="match status" value="1"/>
</dbReference>
<dbReference type="EMBL" id="OZ034817">
    <property type="protein sequence ID" value="CAL1382232.1"/>
    <property type="molecule type" value="Genomic_DNA"/>
</dbReference>
<reference evidence="11 12" key="1">
    <citation type="submission" date="2024-04" db="EMBL/GenBank/DDBJ databases">
        <authorList>
            <person name="Fracassetti M."/>
        </authorList>
    </citation>
    <scope>NUCLEOTIDE SEQUENCE [LARGE SCALE GENOMIC DNA]</scope>
</reference>
<keyword evidence="4 7" id="KW-0732">Signal</keyword>
<organism evidence="11 12">
    <name type="scientific">Linum trigynum</name>
    <dbReference type="NCBI Taxonomy" id="586398"/>
    <lineage>
        <taxon>Eukaryota</taxon>
        <taxon>Viridiplantae</taxon>
        <taxon>Streptophyta</taxon>
        <taxon>Embryophyta</taxon>
        <taxon>Tracheophyta</taxon>
        <taxon>Spermatophyta</taxon>
        <taxon>Magnoliopsida</taxon>
        <taxon>eudicotyledons</taxon>
        <taxon>Gunneridae</taxon>
        <taxon>Pentapetalae</taxon>
        <taxon>rosids</taxon>
        <taxon>fabids</taxon>
        <taxon>Malpighiales</taxon>
        <taxon>Linaceae</taxon>
        <taxon>Linum</taxon>
    </lineage>
</organism>
<dbReference type="CDD" id="cd22274">
    <property type="entry name" value="DPBB_EXPA_N"/>
    <property type="match status" value="1"/>
</dbReference>
<dbReference type="InterPro" id="IPR007112">
    <property type="entry name" value="Expansin/allergen_DPBB_dom"/>
</dbReference>
<dbReference type="Gene3D" id="2.60.40.760">
    <property type="entry name" value="Expansin, cellulose-binding-like domain"/>
    <property type="match status" value="1"/>
</dbReference>
<dbReference type="SUPFAM" id="SSF49590">
    <property type="entry name" value="PHL pollen allergen"/>
    <property type="match status" value="1"/>
</dbReference>
<feature type="domain" description="Expansin-like CBD" evidence="10">
    <location>
        <begin position="234"/>
        <end position="315"/>
    </location>
</feature>
<dbReference type="Pfam" id="PF01357">
    <property type="entry name" value="Expansin_C"/>
    <property type="match status" value="1"/>
</dbReference>
<feature type="chain" id="PRO_5043107260" description="Expansin" evidence="7">
    <location>
        <begin position="25"/>
        <end position="329"/>
    </location>
</feature>
<evidence type="ECO:0000313" key="12">
    <source>
        <dbReference type="Proteomes" id="UP001497516"/>
    </source>
</evidence>
<dbReference type="Proteomes" id="UP001497516">
    <property type="component" value="Chromosome 4"/>
</dbReference>
<comment type="function">
    <text evidence="7">Causes loosening and extension of plant cell walls by disrupting non-covalent bonding between cellulose microfibrils and matrix glucans. No enzymatic activity has been found.</text>
</comment>
<dbReference type="SUPFAM" id="SSF50685">
    <property type="entry name" value="Barwin-like endoglucanases"/>
    <property type="match status" value="1"/>
</dbReference>
<dbReference type="InterPro" id="IPR036749">
    <property type="entry name" value="Expansin_CBD_sf"/>
</dbReference>
<dbReference type="GO" id="GO:0005576">
    <property type="term" value="C:extracellular region"/>
    <property type="evidence" value="ECO:0007669"/>
    <property type="project" value="InterPro"/>
</dbReference>
<keyword evidence="5" id="KW-0472">Membrane</keyword>
<dbReference type="Pfam" id="PF03330">
    <property type="entry name" value="DPBB_1"/>
    <property type="match status" value="1"/>
</dbReference>
<proteinExistence type="inferred from homology"/>
<keyword evidence="3 7" id="KW-0964">Secreted</keyword>
<dbReference type="InterPro" id="IPR009009">
    <property type="entry name" value="RlpA-like_DPBB"/>
</dbReference>
<sequence length="329" mass="35945">MNLVGGASLALLLAFVALTQAVGAQSGYYGGNGEVQGKRHHDDKPKRHYVKPKYHKKSPPHQHGGSPHRQHHSPPTLPHPRHPIHKPRQNRYRHKPLGQWMTGHATFYGGGDASGTMGGACGYGNLYSEGYGIKTAALSAALFNDGKSCGACFELKCTHDPQWCLHETITVTATNFCPGGGLGWCNAPNKHFDLSQPIFQHMAVYKAGIVPVVYRRIACKRKGGIKFTITGNAYFNLVLVTNVGGSGDVVAMSVKGSNHGGKWLPMVRNWGQNWQTNGYLQGQGLSFKVMTSNGHTVTSLNVAPKNWWFGQTFVGRQFGQPHPGRQRKK</sequence>
<name>A0AAV2E8T9_9ROSI</name>
<dbReference type="GO" id="GO:0016020">
    <property type="term" value="C:membrane"/>
    <property type="evidence" value="ECO:0007669"/>
    <property type="project" value="UniProtKB-SubCell"/>
</dbReference>
<feature type="compositionally biased region" description="Basic residues" evidence="8">
    <location>
        <begin position="46"/>
        <end position="72"/>
    </location>
</feature>
<dbReference type="InterPro" id="IPR036908">
    <property type="entry name" value="RlpA-like_sf"/>
</dbReference>
<evidence type="ECO:0000256" key="6">
    <source>
        <dbReference type="ARBA" id="ARBA00023316"/>
    </source>
</evidence>
<evidence type="ECO:0000313" key="11">
    <source>
        <dbReference type="EMBL" id="CAL1382232.1"/>
    </source>
</evidence>
<accession>A0AAV2E8T9</accession>
<comment type="similarity">
    <text evidence="1 7">Belongs to the expansin family. Expansin A subfamily.</text>
</comment>
<evidence type="ECO:0000259" key="9">
    <source>
        <dbReference type="PROSITE" id="PS50842"/>
    </source>
</evidence>
<dbReference type="GO" id="GO:0009653">
    <property type="term" value="P:anatomical structure morphogenesis"/>
    <property type="evidence" value="ECO:0007669"/>
    <property type="project" value="UniProtKB-ARBA"/>
</dbReference>
<feature type="signal peptide" evidence="7">
    <location>
        <begin position="1"/>
        <end position="24"/>
    </location>
</feature>
<evidence type="ECO:0000256" key="8">
    <source>
        <dbReference type="SAM" id="MobiDB-lite"/>
    </source>
</evidence>
<dbReference type="InterPro" id="IPR007117">
    <property type="entry name" value="Expansin_CBD"/>
</dbReference>
<protein>
    <recommendedName>
        <fullName evidence="7">Expansin</fullName>
    </recommendedName>
</protein>
<evidence type="ECO:0000256" key="2">
    <source>
        <dbReference type="ARBA" id="ARBA00022512"/>
    </source>
</evidence>
<evidence type="ECO:0000259" key="10">
    <source>
        <dbReference type="PROSITE" id="PS50843"/>
    </source>
</evidence>
<dbReference type="InterPro" id="IPR007118">
    <property type="entry name" value="Expan_Lol_pI"/>
</dbReference>
<keyword evidence="12" id="KW-1185">Reference proteome</keyword>
<evidence type="ECO:0000256" key="7">
    <source>
        <dbReference type="RuleBase" id="RU365023"/>
    </source>
</evidence>
<dbReference type="GO" id="GO:0009664">
    <property type="term" value="P:plant-type cell wall organization"/>
    <property type="evidence" value="ECO:0007669"/>
    <property type="project" value="InterPro"/>
</dbReference>
<feature type="domain" description="Expansin-like EG45" evidence="9">
    <location>
        <begin position="118"/>
        <end position="224"/>
    </location>
</feature>
<gene>
    <name evidence="11" type="ORF">LTRI10_LOCUS23568</name>
</gene>
<evidence type="ECO:0000256" key="1">
    <source>
        <dbReference type="ARBA" id="ARBA00005392"/>
    </source>
</evidence>
<feature type="compositionally biased region" description="Basic residues" evidence="8">
    <location>
        <begin position="79"/>
        <end position="89"/>
    </location>
</feature>
<dbReference type="InterPro" id="IPR002963">
    <property type="entry name" value="Expansin"/>
</dbReference>
<dbReference type="PANTHER" id="PTHR31867">
    <property type="entry name" value="EXPANSIN-A15"/>
    <property type="match status" value="1"/>
</dbReference>
<feature type="compositionally biased region" description="Basic and acidic residues" evidence="8">
    <location>
        <begin position="36"/>
        <end position="45"/>
    </location>
</feature>
<dbReference type="AlphaFoldDB" id="A0AAV2E8T9"/>
<dbReference type="PRINTS" id="PR01226">
    <property type="entry name" value="EXPANSIN"/>
</dbReference>
<keyword evidence="6 7" id="KW-0961">Cell wall biogenesis/degradation</keyword>
<evidence type="ECO:0000256" key="3">
    <source>
        <dbReference type="ARBA" id="ARBA00022525"/>
    </source>
</evidence>